<dbReference type="InterPro" id="IPR019832">
    <property type="entry name" value="Mn/Fe_SOD_C"/>
</dbReference>
<comment type="catalytic activity">
    <reaction evidence="7 8">
        <text>2 superoxide + 2 H(+) = H2O2 + O2</text>
        <dbReference type="Rhea" id="RHEA:20696"/>
        <dbReference type="ChEBI" id="CHEBI:15378"/>
        <dbReference type="ChEBI" id="CHEBI:15379"/>
        <dbReference type="ChEBI" id="CHEBI:16240"/>
        <dbReference type="ChEBI" id="CHEBI:18421"/>
        <dbReference type="EC" id="1.15.1.1"/>
    </reaction>
</comment>
<dbReference type="PANTHER" id="PTHR11404:SF6">
    <property type="entry name" value="SUPEROXIDE DISMUTASE [MN], MITOCHONDRIAL"/>
    <property type="match status" value="1"/>
</dbReference>
<evidence type="ECO:0000256" key="8">
    <source>
        <dbReference type="RuleBase" id="RU000414"/>
    </source>
</evidence>
<evidence type="ECO:0000256" key="4">
    <source>
        <dbReference type="ARBA" id="ARBA00022723"/>
    </source>
</evidence>
<accession>A0ABP0TNC6</accession>
<dbReference type="PRINTS" id="PR01703">
    <property type="entry name" value="MNSODISMTASE"/>
</dbReference>
<evidence type="ECO:0000256" key="6">
    <source>
        <dbReference type="ARBA" id="ARBA00023128"/>
    </source>
</evidence>
<proteinExistence type="inferred from homology"/>
<gene>
    <name evidence="11" type="ORF">CSSPTR1EN2_LOCUS5403</name>
</gene>
<dbReference type="InterPro" id="IPR050265">
    <property type="entry name" value="Fe/Mn_Superoxide_Dismutase"/>
</dbReference>
<dbReference type="SUPFAM" id="SSF46609">
    <property type="entry name" value="Fe,Mn superoxide dismutase (SOD), N-terminal domain"/>
    <property type="match status" value="1"/>
</dbReference>
<dbReference type="InterPro" id="IPR019831">
    <property type="entry name" value="Mn/Fe_SOD_N"/>
</dbReference>
<evidence type="ECO:0000256" key="2">
    <source>
        <dbReference type="ARBA" id="ARBA00008714"/>
    </source>
</evidence>
<protein>
    <recommendedName>
        <fullName evidence="3 8">Superoxide dismutase</fullName>
        <ecNumber evidence="3 8">1.15.1.1</ecNumber>
    </recommendedName>
</protein>
<feature type="domain" description="Manganese/iron superoxide dismutase C-terminal" evidence="10">
    <location>
        <begin position="133"/>
        <end position="168"/>
    </location>
</feature>
<dbReference type="SUPFAM" id="SSF54719">
    <property type="entry name" value="Fe,Mn superoxide dismutase (SOD), C-terminal domain"/>
    <property type="match status" value="1"/>
</dbReference>
<comment type="subcellular location">
    <subcellularLocation>
        <location evidence="1">Mitochondrion</location>
    </subcellularLocation>
</comment>
<dbReference type="InterPro" id="IPR036314">
    <property type="entry name" value="SOD_C_sf"/>
</dbReference>
<name>A0ABP0TNC6_9BRYO</name>
<dbReference type="Pfam" id="PF02777">
    <property type="entry name" value="Sod_Fe_C"/>
    <property type="match status" value="2"/>
</dbReference>
<feature type="domain" description="Manganese/iron superoxide dismutase C-terminal" evidence="10">
    <location>
        <begin position="171"/>
        <end position="196"/>
    </location>
</feature>
<keyword evidence="6" id="KW-0496">Mitochondrion</keyword>
<dbReference type="InterPro" id="IPR036324">
    <property type="entry name" value="Mn/Fe_SOD_N_sf"/>
</dbReference>
<dbReference type="EMBL" id="OZ019905">
    <property type="protein sequence ID" value="CAK9200430.1"/>
    <property type="molecule type" value="Genomic_DNA"/>
</dbReference>
<keyword evidence="5 8" id="KW-0560">Oxidoreductase</keyword>
<evidence type="ECO:0000256" key="1">
    <source>
        <dbReference type="ARBA" id="ARBA00004173"/>
    </source>
</evidence>
<reference evidence="11" key="1">
    <citation type="submission" date="2024-02" db="EMBL/GenBank/DDBJ databases">
        <authorList>
            <consortium name="ELIXIR-Norway"/>
            <consortium name="Elixir Norway"/>
        </authorList>
    </citation>
    <scope>NUCLEOTIDE SEQUENCE</scope>
</reference>
<sequence>MAALLTKMGSSAQGRMLSDLWKRGLTTAVQQEVLPELPYDYNALQPVISAEIMLLHHQKNHQAFVTGFNKALEQLTTASDPRAIVALQSAINFNGGGSSKVLLTLEFLPPSGCVQVSGNVAGYRVLEGGGEPPEGNIASAIESQFGSLNNLIAKLSASGAGVQGSGWVDPLAAKGLVPLLGIDVWEHAYYLQSQPQYMYFVGTEGFQKPIVSSNFSAAQS</sequence>
<keyword evidence="4 8" id="KW-0479">Metal-binding</keyword>
<evidence type="ECO:0000256" key="5">
    <source>
        <dbReference type="ARBA" id="ARBA00023002"/>
    </source>
</evidence>
<dbReference type="InterPro" id="IPR001189">
    <property type="entry name" value="Mn/Fe_SOD"/>
</dbReference>
<dbReference type="PROSITE" id="PS00088">
    <property type="entry name" value="SOD_MN"/>
    <property type="match status" value="1"/>
</dbReference>
<evidence type="ECO:0000256" key="3">
    <source>
        <dbReference type="ARBA" id="ARBA00012682"/>
    </source>
</evidence>
<evidence type="ECO:0000256" key="7">
    <source>
        <dbReference type="ARBA" id="ARBA00049204"/>
    </source>
</evidence>
<organism evidence="11 12">
    <name type="scientific">Sphagnum troendelagicum</name>
    <dbReference type="NCBI Taxonomy" id="128251"/>
    <lineage>
        <taxon>Eukaryota</taxon>
        <taxon>Viridiplantae</taxon>
        <taxon>Streptophyta</taxon>
        <taxon>Embryophyta</taxon>
        <taxon>Bryophyta</taxon>
        <taxon>Sphagnophytina</taxon>
        <taxon>Sphagnopsida</taxon>
        <taxon>Sphagnales</taxon>
        <taxon>Sphagnaceae</taxon>
        <taxon>Sphagnum</taxon>
    </lineage>
</organism>
<dbReference type="Pfam" id="PF00081">
    <property type="entry name" value="Sod_Fe_N"/>
    <property type="match status" value="1"/>
</dbReference>
<comment type="similarity">
    <text evidence="2 8">Belongs to the iron/manganese superoxide dismutase family.</text>
</comment>
<evidence type="ECO:0000259" key="10">
    <source>
        <dbReference type="Pfam" id="PF02777"/>
    </source>
</evidence>
<dbReference type="Gene3D" id="1.10.287.990">
    <property type="entry name" value="Fe,Mn superoxide dismutase (SOD) domain"/>
    <property type="match status" value="1"/>
</dbReference>
<comment type="function">
    <text evidence="8">Destroys radicals which are normally produced within the cells and which are toxic to biological systems.</text>
</comment>
<evidence type="ECO:0000259" key="9">
    <source>
        <dbReference type="Pfam" id="PF00081"/>
    </source>
</evidence>
<feature type="domain" description="Manganese/iron superoxide dismutase N-terminal" evidence="9">
    <location>
        <begin position="34"/>
        <end position="98"/>
    </location>
</feature>
<evidence type="ECO:0000313" key="11">
    <source>
        <dbReference type="EMBL" id="CAK9200430.1"/>
    </source>
</evidence>
<dbReference type="Proteomes" id="UP001497512">
    <property type="component" value="Chromosome 13"/>
</dbReference>
<dbReference type="EC" id="1.15.1.1" evidence="3 8"/>
<keyword evidence="12" id="KW-1185">Reference proteome</keyword>
<dbReference type="PANTHER" id="PTHR11404">
    <property type="entry name" value="SUPEROXIDE DISMUTASE 2"/>
    <property type="match status" value="1"/>
</dbReference>
<evidence type="ECO:0000313" key="12">
    <source>
        <dbReference type="Proteomes" id="UP001497512"/>
    </source>
</evidence>
<dbReference type="InterPro" id="IPR019833">
    <property type="entry name" value="Mn/Fe_SOD_BS"/>
</dbReference>
<dbReference type="Gene3D" id="3.55.40.20">
    <property type="entry name" value="Iron/manganese superoxide dismutase, C-terminal domain"/>
    <property type="match status" value="2"/>
</dbReference>